<dbReference type="PROSITE" id="PS51186">
    <property type="entry name" value="GNAT"/>
    <property type="match status" value="1"/>
</dbReference>
<reference evidence="2 3" key="1">
    <citation type="submission" date="2024-03" db="EMBL/GenBank/DDBJ databases">
        <title>Human intestinal bacterial collection.</title>
        <authorList>
            <person name="Pauvert C."/>
            <person name="Hitch T.C.A."/>
            <person name="Clavel T."/>
        </authorList>
    </citation>
    <scope>NUCLEOTIDE SEQUENCE [LARGE SCALE GENOMIC DNA]</scope>
    <source>
        <strain evidence="2 3">CLA-AP-H27</strain>
    </source>
</reference>
<organism evidence="2 3">
    <name type="scientific">Ventrimonas faecis</name>
    <dbReference type="NCBI Taxonomy" id="3133170"/>
    <lineage>
        <taxon>Bacteria</taxon>
        <taxon>Bacillati</taxon>
        <taxon>Bacillota</taxon>
        <taxon>Clostridia</taxon>
        <taxon>Lachnospirales</taxon>
        <taxon>Lachnospiraceae</taxon>
        <taxon>Ventrimonas</taxon>
    </lineage>
</organism>
<dbReference type="EMBL" id="JBBMFJ010000010">
    <property type="protein sequence ID" value="MEQ2562840.1"/>
    <property type="molecule type" value="Genomic_DNA"/>
</dbReference>
<keyword evidence="3" id="KW-1185">Reference proteome</keyword>
<dbReference type="RefSeq" id="WP_349229071.1">
    <property type="nucleotide sequence ID" value="NZ_JBBMFJ010000010.1"/>
</dbReference>
<evidence type="ECO:0000313" key="3">
    <source>
        <dbReference type="Proteomes" id="UP001437460"/>
    </source>
</evidence>
<dbReference type="Gene3D" id="3.40.630.30">
    <property type="match status" value="1"/>
</dbReference>
<evidence type="ECO:0000313" key="2">
    <source>
        <dbReference type="EMBL" id="MEQ2562840.1"/>
    </source>
</evidence>
<gene>
    <name evidence="2" type="ORF">WMO41_06645</name>
</gene>
<proteinExistence type="predicted"/>
<dbReference type="InterPro" id="IPR000182">
    <property type="entry name" value="GNAT_dom"/>
</dbReference>
<name>A0ABV1HKI9_9FIRM</name>
<dbReference type="CDD" id="cd04301">
    <property type="entry name" value="NAT_SF"/>
    <property type="match status" value="1"/>
</dbReference>
<dbReference type="Pfam" id="PF00583">
    <property type="entry name" value="Acetyltransf_1"/>
    <property type="match status" value="1"/>
</dbReference>
<feature type="domain" description="N-acetyltransferase" evidence="1">
    <location>
        <begin position="1"/>
        <end position="174"/>
    </location>
</feature>
<dbReference type="SUPFAM" id="SSF55729">
    <property type="entry name" value="Acyl-CoA N-acyltransferases (Nat)"/>
    <property type="match status" value="1"/>
</dbReference>
<dbReference type="Proteomes" id="UP001437460">
    <property type="component" value="Unassembled WGS sequence"/>
</dbReference>
<comment type="caution">
    <text evidence="2">The sequence shown here is derived from an EMBL/GenBank/DDBJ whole genome shotgun (WGS) entry which is preliminary data.</text>
</comment>
<evidence type="ECO:0000259" key="1">
    <source>
        <dbReference type="PROSITE" id="PS51186"/>
    </source>
</evidence>
<protein>
    <submittedName>
        <fullName evidence="2">GNAT family N-acetyltransferase</fullName>
    </submittedName>
</protein>
<sequence length="188" mass="22243">MLQLTSQSDFPEIYRIMQASFPDDEYRPYNEQLALFQEPEYRIYYMPVIELEGVVNNSNGNSKIQAAGFLAVWEFESFTYIEHFAVDPALRNSGTGSTMLQELVKKYQKPICLEVELPEDELTSRRIGFYERNEFVFNEYSYIQPPISKGKSPVPLRIMTYRSEITWEEFQKMKEILYRRVYKCEAMG</sequence>
<accession>A0ABV1HKI9</accession>
<dbReference type="InterPro" id="IPR016181">
    <property type="entry name" value="Acyl_CoA_acyltransferase"/>
</dbReference>